<comment type="pathway">
    <text evidence="2">Amino-acid degradation; L-lysine degradation via saccharopine pathway; glutaryl-CoA from L-lysine: step 2/6.</text>
</comment>
<comment type="pathway">
    <text evidence="1">Amino-acid degradation; L-lysine degradation via saccharopine pathway; glutaryl-CoA from L-lysine: step 1/6.</text>
</comment>
<dbReference type="InterPro" id="IPR005097">
    <property type="entry name" value="Sacchrp_dh_NADP-bd"/>
</dbReference>
<name>A0A507C770_9FUNG</name>
<evidence type="ECO:0000256" key="6">
    <source>
        <dbReference type="ARBA" id="ARBA00023268"/>
    </source>
</evidence>
<dbReference type="Gene3D" id="3.40.50.720">
    <property type="entry name" value="NAD(P)-binding Rossmann-like Domain"/>
    <property type="match status" value="2"/>
</dbReference>
<evidence type="ECO:0000256" key="4">
    <source>
        <dbReference type="ARBA" id="ARBA00023002"/>
    </source>
</evidence>
<dbReference type="InterPro" id="IPR051168">
    <property type="entry name" value="AASS"/>
</dbReference>
<dbReference type="CDD" id="cd12189">
    <property type="entry name" value="LKR_SDH_like"/>
    <property type="match status" value="1"/>
</dbReference>
<dbReference type="Proteomes" id="UP000319731">
    <property type="component" value="Unassembled WGS sequence"/>
</dbReference>
<dbReference type="GO" id="GO:0033512">
    <property type="term" value="P:L-lysine catabolic process to acetyl-CoA via saccharopine"/>
    <property type="evidence" value="ECO:0007669"/>
    <property type="project" value="UniProtKB-UniPathway"/>
</dbReference>
<dbReference type="EMBL" id="QEAO01000008">
    <property type="protein sequence ID" value="TPX35462.1"/>
    <property type="molecule type" value="Genomic_DNA"/>
</dbReference>
<dbReference type="Gene3D" id="1.10.1870.10">
    <property type="entry name" value="Domain 3, Saccharopine reductase"/>
    <property type="match status" value="1"/>
</dbReference>
<evidence type="ECO:0000259" key="8">
    <source>
        <dbReference type="SMART" id="SM01002"/>
    </source>
</evidence>
<dbReference type="SMART" id="SM01003">
    <property type="entry name" value="AlaDh_PNT_N"/>
    <property type="match status" value="1"/>
</dbReference>
<dbReference type="STRING" id="1806994.A0A507C770"/>
<dbReference type="Pfam" id="PF16653">
    <property type="entry name" value="Sacchrp_dh_C"/>
    <property type="match status" value="1"/>
</dbReference>
<keyword evidence="6" id="KW-0511">Multifunctional enzyme</keyword>
<gene>
    <name evidence="10" type="ORF">SmJEL517_g02078</name>
</gene>
<keyword evidence="11" id="KW-1185">Reference proteome</keyword>
<dbReference type="GeneID" id="42003303"/>
<dbReference type="FunFam" id="3.40.50.720:FF:000072">
    <property type="entry name" value="Saccharopine dehydrogenase [NADP(+), L-glutamate-forming]"/>
    <property type="match status" value="1"/>
</dbReference>
<dbReference type="InterPro" id="IPR007886">
    <property type="entry name" value="AlaDH/PNT_N"/>
</dbReference>
<dbReference type="Gene3D" id="3.30.360.10">
    <property type="entry name" value="Dihydrodipicolinate Reductase, domain 2"/>
    <property type="match status" value="1"/>
</dbReference>
<dbReference type="GO" id="GO:0019878">
    <property type="term" value="P:lysine biosynthetic process via aminoadipic acid"/>
    <property type="evidence" value="ECO:0007669"/>
    <property type="project" value="TreeGrafter"/>
</dbReference>
<evidence type="ECO:0000256" key="5">
    <source>
        <dbReference type="ARBA" id="ARBA00023154"/>
    </source>
</evidence>
<evidence type="ECO:0000259" key="9">
    <source>
        <dbReference type="SMART" id="SM01003"/>
    </source>
</evidence>
<feature type="domain" description="Alanine dehydrogenase/pyridine nucleotide transhydrogenase NAD(H)-binding" evidence="8">
    <location>
        <begin position="206"/>
        <end position="390"/>
    </location>
</feature>
<keyword evidence="5" id="KW-0028">Amino-acid biosynthesis</keyword>
<dbReference type="UniPathway" id="UPA00868">
    <property type="reaction ID" value="UER00835"/>
</dbReference>
<dbReference type="FunFam" id="3.30.360.10:FF:000008">
    <property type="entry name" value="Alpha-aminoadipic semialdehyde synthase, mitochondrial"/>
    <property type="match status" value="1"/>
</dbReference>
<evidence type="ECO:0000256" key="7">
    <source>
        <dbReference type="ARBA" id="ARBA00025744"/>
    </source>
</evidence>
<dbReference type="SUPFAM" id="SSF51735">
    <property type="entry name" value="NAD(P)-binding Rossmann-fold domains"/>
    <property type="match status" value="1"/>
</dbReference>
<dbReference type="SUPFAM" id="SSF55347">
    <property type="entry name" value="Glyceraldehyde-3-phosphate dehydrogenase-like, C-terminal domain"/>
    <property type="match status" value="1"/>
</dbReference>
<evidence type="ECO:0000313" key="10">
    <source>
        <dbReference type="EMBL" id="TPX35462.1"/>
    </source>
</evidence>
<dbReference type="PANTHER" id="PTHR11133">
    <property type="entry name" value="SACCHAROPINE DEHYDROGENASE"/>
    <property type="match status" value="1"/>
</dbReference>
<dbReference type="RefSeq" id="XP_031025935.1">
    <property type="nucleotide sequence ID" value="XM_031168006.1"/>
</dbReference>
<dbReference type="Pfam" id="PF05222">
    <property type="entry name" value="AlaDh_PNT_N"/>
    <property type="match status" value="1"/>
</dbReference>
<dbReference type="Pfam" id="PF03435">
    <property type="entry name" value="Sacchrp_dh_NADP"/>
    <property type="match status" value="1"/>
</dbReference>
<feature type="domain" description="Alanine dehydrogenase/pyridine nucleotide transhydrogenase N-terminal" evidence="9">
    <location>
        <begin position="28"/>
        <end position="159"/>
    </location>
</feature>
<protein>
    <submittedName>
        <fullName evidence="10">Uncharacterized protein</fullName>
    </submittedName>
</protein>
<sequence length="918" mass="101632">MALLFMKHRLPVAISRRYASSSKVLTLGIRREDKNRWERRVGLLPDHVERIIKELGATVLVQPSTRRVIPDEKYQQAGAIITNDLSKADIILAVKEVPIDLLMDNKTYMFFSHTHKAQKYNMPMLKKILEKQIRLIDYELMTDENKKRLVQFSKFAGYAGMIDGLHGLAHRLLCLGYGTPFLSMGMSYMYRNLSDARLDVTRSGMVIADDGLQPEMGPMTFVFTGDGQVARGALHVFKCLPHEWVSPNDLKSLWETKGFNNHKVYACQLKVSDWVVRKDGGKFERSRYNEHPDEFMSVFHEKIAPYTRMLINGIYWDPRFPRLLTNEQARDLALEGRLPLLTIADISCDINGSIEFMSHATSTDNPFFLYDPVKQIEHQNAEAPGVQIMSVDILPTEMPLESSEHFSNSLFPYVKELVRGNFDHPVLKRATITTAEGLVPRHAKLAESIARYGTPVYGEGAKVMNSRKVLLLGSGFVSAPLVDYLLRESRTAITIASNSKPEADRLAAGRQGTKVAPLDVHNKEALGTLVSEHDVVVSFVPAPLHPLVALPCIQHGKHLVTASYISPAMAELDAKAKAANVTLLNEMGLDPGIDHMTAVRIFDDVRSKGGRITSFVSWCGGLPAPEASDNPLGYKFSWSPRGVLTAGMNEAKFKRNGQILHVPGMELLKTAIPVSIFPGFAMEGFPNRDSLKYLDLYGLGPLENLDNLFRGTLRYQGYSELMSAFIGLGLLDDRVGGIPPDMSWAELMTNLVRKGGKVPDMRLAIASKLGIGLSDSKGNALVDRVLSALKWMDVLSPAHPVPPASSVLDAFCALLQKRLIYGPGERDMVVMHHEVGVELANGVKERRTSTLVSYGDPTGYTAMARTVGLPAAIGVELILNGSISRRGVIAPMTPDVYEPCLHSLEKESVRFTESTVSV</sequence>
<dbReference type="GO" id="GO:0005737">
    <property type="term" value="C:cytoplasm"/>
    <property type="evidence" value="ECO:0007669"/>
    <property type="project" value="TreeGrafter"/>
</dbReference>
<organism evidence="10 11">
    <name type="scientific">Synchytrium microbalum</name>
    <dbReference type="NCBI Taxonomy" id="1806994"/>
    <lineage>
        <taxon>Eukaryota</taxon>
        <taxon>Fungi</taxon>
        <taxon>Fungi incertae sedis</taxon>
        <taxon>Chytridiomycota</taxon>
        <taxon>Chytridiomycota incertae sedis</taxon>
        <taxon>Chytridiomycetes</taxon>
        <taxon>Synchytriales</taxon>
        <taxon>Synchytriaceae</taxon>
        <taxon>Synchytrium</taxon>
    </lineage>
</organism>
<dbReference type="GO" id="GO:0004753">
    <property type="term" value="F:saccharopine dehydrogenase activity"/>
    <property type="evidence" value="ECO:0007669"/>
    <property type="project" value="TreeGrafter"/>
</dbReference>
<dbReference type="OrthoDB" id="10059875at2759"/>
<dbReference type="PANTHER" id="PTHR11133:SF22">
    <property type="entry name" value="ALPHA-AMINOADIPIC SEMIALDEHYDE SYNTHASE, MITOCHONDRIAL"/>
    <property type="match status" value="1"/>
</dbReference>
<dbReference type="SMART" id="SM01002">
    <property type="entry name" value="AlaDh_PNT_C"/>
    <property type="match status" value="1"/>
</dbReference>
<evidence type="ECO:0000313" key="11">
    <source>
        <dbReference type="Proteomes" id="UP000319731"/>
    </source>
</evidence>
<dbReference type="InterPro" id="IPR032095">
    <property type="entry name" value="Sacchrp_dh-like_C"/>
</dbReference>
<evidence type="ECO:0000256" key="1">
    <source>
        <dbReference type="ARBA" id="ARBA00004682"/>
    </source>
</evidence>
<accession>A0A507C770</accession>
<comment type="caution">
    <text evidence="10">The sequence shown here is derived from an EMBL/GenBank/DDBJ whole genome shotgun (WGS) entry which is preliminary data.</text>
</comment>
<keyword evidence="4" id="KW-0560">Oxidoreductase</keyword>
<evidence type="ECO:0000256" key="3">
    <source>
        <dbReference type="ARBA" id="ARBA00022857"/>
    </source>
</evidence>
<dbReference type="InterPro" id="IPR036291">
    <property type="entry name" value="NAD(P)-bd_dom_sf"/>
</dbReference>
<dbReference type="SUPFAM" id="SSF52283">
    <property type="entry name" value="Formate/glycerate dehydrogenase catalytic domain-like"/>
    <property type="match status" value="1"/>
</dbReference>
<dbReference type="InterPro" id="IPR007698">
    <property type="entry name" value="AlaDH/PNT_NAD(H)-bd"/>
</dbReference>
<dbReference type="AlphaFoldDB" id="A0A507C770"/>
<keyword evidence="5" id="KW-0457">Lysine biosynthesis</keyword>
<proteinExistence type="inferred from homology"/>
<keyword evidence="3" id="KW-0521">NADP</keyword>
<dbReference type="FunFam" id="3.40.50.720:FF:000284">
    <property type="entry name" value="Lysine-ketoglutarate reductase/saccharopine dehydrogenase1"/>
    <property type="match status" value="1"/>
</dbReference>
<reference evidence="10 11" key="1">
    <citation type="journal article" date="2019" name="Sci. Rep.">
        <title>Comparative genomics of chytrid fungi reveal insights into the obligate biotrophic and pathogenic lifestyle of Synchytrium endobioticum.</title>
        <authorList>
            <person name="van de Vossenberg B.T.L.H."/>
            <person name="Warris S."/>
            <person name="Nguyen H.D.T."/>
            <person name="van Gent-Pelzer M.P.E."/>
            <person name="Joly D.L."/>
            <person name="van de Geest H.C."/>
            <person name="Bonants P.J.M."/>
            <person name="Smith D.S."/>
            <person name="Levesque C.A."/>
            <person name="van der Lee T.A.J."/>
        </authorList>
    </citation>
    <scope>NUCLEOTIDE SEQUENCE [LARGE SCALE GENOMIC DNA]</scope>
    <source>
        <strain evidence="10 11">JEL517</strain>
    </source>
</reference>
<comment type="similarity">
    <text evidence="7">In the C-terminal section; belongs to the saccharopine dehydrogenase family.</text>
</comment>
<evidence type="ECO:0000256" key="2">
    <source>
        <dbReference type="ARBA" id="ARBA00004720"/>
    </source>
</evidence>